<protein>
    <recommendedName>
        <fullName evidence="2">Metaxin glutathione S-transferase domain-containing protein</fullName>
    </recommendedName>
</protein>
<dbReference type="PANTHER" id="PTHR12289">
    <property type="entry name" value="METAXIN RELATED"/>
    <property type="match status" value="1"/>
</dbReference>
<dbReference type="InterPro" id="IPR033468">
    <property type="entry name" value="Metaxin_GST"/>
</dbReference>
<dbReference type="OrthoDB" id="198787at2759"/>
<gene>
    <name evidence="3" type="ORF">FGG08_005866</name>
</gene>
<keyword evidence="4" id="KW-1185">Reference proteome</keyword>
<dbReference type="GO" id="GO:0001401">
    <property type="term" value="C:SAM complex"/>
    <property type="evidence" value="ECO:0007669"/>
    <property type="project" value="TreeGrafter"/>
</dbReference>
<dbReference type="SUPFAM" id="SSF47616">
    <property type="entry name" value="GST C-terminal domain-like"/>
    <property type="match status" value="1"/>
</dbReference>
<dbReference type="GO" id="GO:0007005">
    <property type="term" value="P:mitochondrion organization"/>
    <property type="evidence" value="ECO:0007669"/>
    <property type="project" value="TreeGrafter"/>
</dbReference>
<evidence type="ECO:0000256" key="1">
    <source>
        <dbReference type="SAM" id="MobiDB-lite"/>
    </source>
</evidence>
<dbReference type="InterPro" id="IPR036282">
    <property type="entry name" value="Glutathione-S-Trfase_C_sf"/>
</dbReference>
<proteinExistence type="predicted"/>
<evidence type="ECO:0000313" key="4">
    <source>
        <dbReference type="Proteomes" id="UP000698800"/>
    </source>
</evidence>
<evidence type="ECO:0000259" key="2">
    <source>
        <dbReference type="Pfam" id="PF17171"/>
    </source>
</evidence>
<dbReference type="CDD" id="cd03193">
    <property type="entry name" value="GST_C_Metaxin"/>
    <property type="match status" value="1"/>
</dbReference>
<name>A0A9P8HXK2_9PEZI</name>
<feature type="domain" description="Metaxin glutathione S-transferase" evidence="2">
    <location>
        <begin position="105"/>
        <end position="169"/>
    </location>
</feature>
<sequence length="182" mass="20957">MGDHPLTRIVSSGSSRSQTENQTDMRYDAYLSLIENQIRCAWLYALYLEPYNSVYVARRLYVESSSSNTLVLKLLSYQLHNAAESELVKNSSSIDVESLYAEAEWAMEALSTVLASNKWFFGKPTPGFLDASVFAYTHLLLDSNMGWREDRLVKSVQKWENLVQHRERILEKYSDPQYAQPL</sequence>
<reference evidence="3" key="1">
    <citation type="submission" date="2021-03" db="EMBL/GenBank/DDBJ databases">
        <title>Comparative genomics and phylogenomic investigation of the class Geoglossomycetes provide insights into ecological specialization and systematics.</title>
        <authorList>
            <person name="Melie T."/>
            <person name="Pirro S."/>
            <person name="Miller A.N."/>
            <person name="Quandt A."/>
        </authorList>
    </citation>
    <scope>NUCLEOTIDE SEQUENCE</scope>
    <source>
        <strain evidence="3">GBOQ0MN5Z8</strain>
    </source>
</reference>
<feature type="region of interest" description="Disordered" evidence="1">
    <location>
        <begin position="1"/>
        <end position="20"/>
    </location>
</feature>
<dbReference type="Pfam" id="PF17171">
    <property type="entry name" value="GST_C_6"/>
    <property type="match status" value="1"/>
</dbReference>
<evidence type="ECO:0000313" key="3">
    <source>
        <dbReference type="EMBL" id="KAH0537312.1"/>
    </source>
</evidence>
<dbReference type="AlphaFoldDB" id="A0A9P8HXK2"/>
<comment type="caution">
    <text evidence="3">The sequence shown here is derived from an EMBL/GenBank/DDBJ whole genome shotgun (WGS) entry which is preliminary data.</text>
</comment>
<dbReference type="InterPro" id="IPR050931">
    <property type="entry name" value="Mito_Protein_Transport_Metaxin"/>
</dbReference>
<feature type="compositionally biased region" description="Polar residues" evidence="1">
    <location>
        <begin position="9"/>
        <end position="20"/>
    </location>
</feature>
<dbReference type="EMBL" id="JAGHQL010000151">
    <property type="protein sequence ID" value="KAH0537312.1"/>
    <property type="molecule type" value="Genomic_DNA"/>
</dbReference>
<dbReference type="Proteomes" id="UP000698800">
    <property type="component" value="Unassembled WGS sequence"/>
</dbReference>
<dbReference type="PANTHER" id="PTHR12289:SF44">
    <property type="entry name" value="OUTER MEMBRANE PROTEIN (SAM35), PUTATIVE (AFU_ORTHOLOGUE AFUA_1G13180)-RELATED"/>
    <property type="match status" value="1"/>
</dbReference>
<accession>A0A9P8HXK2</accession>
<organism evidence="3 4">
    <name type="scientific">Glutinoglossum americanum</name>
    <dbReference type="NCBI Taxonomy" id="1670608"/>
    <lineage>
        <taxon>Eukaryota</taxon>
        <taxon>Fungi</taxon>
        <taxon>Dikarya</taxon>
        <taxon>Ascomycota</taxon>
        <taxon>Pezizomycotina</taxon>
        <taxon>Geoglossomycetes</taxon>
        <taxon>Geoglossales</taxon>
        <taxon>Geoglossaceae</taxon>
        <taxon>Glutinoglossum</taxon>
    </lineage>
</organism>